<protein>
    <submittedName>
        <fullName evidence="6">Uncharacterized protein</fullName>
    </submittedName>
</protein>
<dbReference type="InterPro" id="IPR051019">
    <property type="entry name" value="VLCFA-Steroid_DH"/>
</dbReference>
<dbReference type="FunFam" id="3.40.50.720:FF:000137">
    <property type="entry name" value="Hydroxysteroid (17-beta) dehydrogenase 3"/>
    <property type="match status" value="1"/>
</dbReference>
<dbReference type="InterPro" id="IPR002347">
    <property type="entry name" value="SDR_fam"/>
</dbReference>
<reference evidence="6" key="2">
    <citation type="submission" date="2020-05" db="UniProtKB">
        <authorList>
            <consortium name="EnsemblMetazoa"/>
        </authorList>
    </citation>
    <scope>IDENTIFICATION</scope>
    <source>
        <strain evidence="6">LVP_AGWG</strain>
    </source>
</reference>
<evidence type="ECO:0000313" key="6">
    <source>
        <dbReference type="EnsemblMetazoa" id="AAEL000705-PA"/>
    </source>
</evidence>
<dbReference type="PROSITE" id="PS00061">
    <property type="entry name" value="ADH_SHORT"/>
    <property type="match status" value="1"/>
</dbReference>
<keyword evidence="7" id="KW-1185">Reference proteome</keyword>
<dbReference type="VEuPathDB" id="VectorBase:AAEL000705"/>
<dbReference type="AlphaFoldDB" id="A0A1S4EWM0"/>
<comment type="similarity">
    <text evidence="2 5">Belongs to the short-chain dehydrogenases/reductases (SDR) family.</text>
</comment>
<dbReference type="GO" id="GO:0005783">
    <property type="term" value="C:endoplasmic reticulum"/>
    <property type="evidence" value="ECO:0007669"/>
    <property type="project" value="UniProtKB-SubCell"/>
</dbReference>
<dbReference type="PRINTS" id="PR00080">
    <property type="entry name" value="SDRFAMILY"/>
</dbReference>
<dbReference type="PANTHER" id="PTHR43899">
    <property type="entry name" value="RH59310P"/>
    <property type="match status" value="1"/>
</dbReference>
<proteinExistence type="inferred from homology"/>
<evidence type="ECO:0000256" key="3">
    <source>
        <dbReference type="ARBA" id="ARBA00022857"/>
    </source>
</evidence>
<dbReference type="SUPFAM" id="SSF51735">
    <property type="entry name" value="NAD(P)-binding Rossmann-fold domains"/>
    <property type="match status" value="1"/>
</dbReference>
<dbReference type="Pfam" id="PF00106">
    <property type="entry name" value="adh_short"/>
    <property type="match status" value="1"/>
</dbReference>
<comment type="subcellular location">
    <subcellularLocation>
        <location evidence="1">Endoplasmic reticulum</location>
    </subcellularLocation>
</comment>
<gene>
    <name evidence="6" type="primary">5565886</name>
</gene>
<reference evidence="6 7" key="1">
    <citation type="submission" date="2017-06" db="EMBL/GenBank/DDBJ databases">
        <title>Aedes aegypti genome working group (AGWG) sequencing and assembly.</title>
        <authorList>
            <consortium name="Aedes aegypti Genome Working Group (AGWG)"/>
            <person name="Matthews B.J."/>
        </authorList>
    </citation>
    <scope>NUCLEOTIDE SEQUENCE [LARGE SCALE GENOMIC DNA]</scope>
    <source>
        <strain evidence="6 7">LVP_AGWG</strain>
    </source>
</reference>
<dbReference type="OrthoDB" id="5545019at2759"/>
<evidence type="ECO:0000256" key="2">
    <source>
        <dbReference type="ARBA" id="ARBA00006484"/>
    </source>
</evidence>
<evidence type="ECO:0000256" key="5">
    <source>
        <dbReference type="RuleBase" id="RU000363"/>
    </source>
</evidence>
<sequence length="315" mass="35101">MMLECAWSSVSLYLLYAVGLYATILYLYEALESPVCIVWNVVFPSPSLKERYGPWAVITGSSDGIGKQYALNLAREGMNLVLISRTKSKLEKVAQEIQGECNVEVKLIDVDFYDGDHVYDRIQKELKGLDVGVLVNNVGCVHKFPATVDEISISELRQTFTVNMYPAVRMVQMLLPEMKQRRRGIVVNVSSASGHCALPYATMYAASKAFLDSFSRGLQEELLGSGVECQLVGPMLVDTNMIADIRQNLFIKLMSIDVEAFGKTAAWLIGKTNYTTGCCKHAIQAIVITILPRWIITKMLGSIVLKMGRYMEKQS</sequence>
<dbReference type="Gene3D" id="3.40.50.720">
    <property type="entry name" value="NAD(P)-binding Rossmann-like Domain"/>
    <property type="match status" value="1"/>
</dbReference>
<evidence type="ECO:0000256" key="4">
    <source>
        <dbReference type="ARBA" id="ARBA00023002"/>
    </source>
</evidence>
<dbReference type="GO" id="GO:0016491">
    <property type="term" value="F:oxidoreductase activity"/>
    <property type="evidence" value="ECO:0007669"/>
    <property type="project" value="UniProtKB-KW"/>
</dbReference>
<dbReference type="InterPro" id="IPR036291">
    <property type="entry name" value="NAD(P)-bd_dom_sf"/>
</dbReference>
<evidence type="ECO:0000313" key="7">
    <source>
        <dbReference type="Proteomes" id="UP000008820"/>
    </source>
</evidence>
<keyword evidence="3" id="KW-0521">NADP</keyword>
<dbReference type="Proteomes" id="UP000008820">
    <property type="component" value="Chromosome 2"/>
</dbReference>
<name>A0A1S4EWM0_AEDAE</name>
<keyword evidence="4" id="KW-0560">Oxidoreductase</keyword>
<dbReference type="PANTHER" id="PTHR43899:SF13">
    <property type="entry name" value="RH59310P"/>
    <property type="match status" value="1"/>
</dbReference>
<dbReference type="PIRSF" id="PIRSF000126">
    <property type="entry name" value="11-beta-HSD1"/>
    <property type="match status" value="1"/>
</dbReference>
<accession>A0A1S4EWM0</accession>
<dbReference type="InParanoid" id="A0A1S4EWM0"/>
<organism evidence="6 7">
    <name type="scientific">Aedes aegypti</name>
    <name type="common">Yellowfever mosquito</name>
    <name type="synonym">Culex aegypti</name>
    <dbReference type="NCBI Taxonomy" id="7159"/>
    <lineage>
        <taxon>Eukaryota</taxon>
        <taxon>Metazoa</taxon>
        <taxon>Ecdysozoa</taxon>
        <taxon>Arthropoda</taxon>
        <taxon>Hexapoda</taxon>
        <taxon>Insecta</taxon>
        <taxon>Pterygota</taxon>
        <taxon>Neoptera</taxon>
        <taxon>Endopterygota</taxon>
        <taxon>Diptera</taxon>
        <taxon>Nematocera</taxon>
        <taxon>Culicoidea</taxon>
        <taxon>Culicidae</taxon>
        <taxon>Culicinae</taxon>
        <taxon>Aedini</taxon>
        <taxon>Aedes</taxon>
        <taxon>Stegomyia</taxon>
    </lineage>
</organism>
<dbReference type="InterPro" id="IPR020904">
    <property type="entry name" value="Sc_DH/Rdtase_CS"/>
</dbReference>
<dbReference type="EnsemblMetazoa" id="AAEL000705-RA">
    <property type="protein sequence ID" value="AAEL000705-PA"/>
    <property type="gene ID" value="AAEL000705"/>
</dbReference>
<dbReference type="CDD" id="cd05356">
    <property type="entry name" value="17beta-HSD1_like_SDR_c"/>
    <property type="match status" value="1"/>
</dbReference>
<evidence type="ECO:0000256" key="1">
    <source>
        <dbReference type="ARBA" id="ARBA00004240"/>
    </source>
</evidence>
<dbReference type="PRINTS" id="PR00081">
    <property type="entry name" value="GDHRDH"/>
</dbReference>